<dbReference type="InterPro" id="IPR015943">
    <property type="entry name" value="WD40/YVTN_repeat-like_dom_sf"/>
</dbReference>
<dbReference type="PANTHER" id="PTHR16022">
    <property type="entry name" value="WD REPEAT DOMAIN 60"/>
    <property type="match status" value="1"/>
</dbReference>
<dbReference type="AlphaFoldDB" id="F4NT34"/>
<feature type="coiled-coil region" evidence="1">
    <location>
        <begin position="102"/>
        <end position="129"/>
    </location>
</feature>
<feature type="compositionally biased region" description="Polar residues" evidence="2">
    <location>
        <begin position="1"/>
        <end position="23"/>
    </location>
</feature>
<feature type="region of interest" description="Disordered" evidence="2">
    <location>
        <begin position="1"/>
        <end position="79"/>
    </location>
</feature>
<dbReference type="OrthoDB" id="2162425at2759"/>
<dbReference type="InterPro" id="IPR001680">
    <property type="entry name" value="WD40_rpt"/>
</dbReference>
<dbReference type="SUPFAM" id="SSF50978">
    <property type="entry name" value="WD40 repeat-like"/>
    <property type="match status" value="1"/>
</dbReference>
<protein>
    <submittedName>
        <fullName evidence="3">Uncharacterized protein</fullName>
    </submittedName>
</protein>
<proteinExistence type="predicted"/>
<evidence type="ECO:0000313" key="4">
    <source>
        <dbReference type="Proteomes" id="UP000007241"/>
    </source>
</evidence>
<reference evidence="3 4" key="1">
    <citation type="submission" date="2009-12" db="EMBL/GenBank/DDBJ databases">
        <title>The draft genome of Batrachochytrium dendrobatidis.</title>
        <authorList>
            <consortium name="US DOE Joint Genome Institute (JGI-PGF)"/>
            <person name="Kuo A."/>
            <person name="Salamov A."/>
            <person name="Schmutz J."/>
            <person name="Lucas S."/>
            <person name="Pitluck S."/>
            <person name="Rosenblum E."/>
            <person name="Stajich J."/>
            <person name="Eisen M."/>
            <person name="Grigoriev I.V."/>
        </authorList>
    </citation>
    <scope>NUCLEOTIDE SEQUENCE [LARGE SCALE GENOMIC DNA]</scope>
    <source>
        <strain evidence="4">JAM81 / FGSC 10211</strain>
    </source>
</reference>
<sequence length="833" mass="92710">MVSNDSYGQSNKHIRALSSTPKRTTSSSATQPQPSPLPVNQYSHAKVQDQSGKEIHSETASFRSVSHHTRSISPVINPGREAPVDYAPRAEPNLSVGNNGFIQHDQQILDEYEQDFEDYDEDFEEFEDSVETKLAPYVPSDIIDLQRAMQEENNRAAMAQPKWNLKNPMNPGYSEEIIATKKTTDTSPVVVSNLPKRQVVDINVAHQRSQQEKDKASKVQKQAQRVKDLSKLVDLNFTIVNIFDLAPMSSYDLYIRNYGLSNTTQTSTQTNDDCCDRDIQTDDWCVEDKWVQIPSNSICDCDAGTPFMTFNASKSSDRSGIKRAVENAIQKVDSVRLAKFLQRSSQVVDTLLDENTKYATDESVCTSSASFGLSKGFNDLNIPSFLRGQSVQNICFTPGDYRSVLIAWSGVTTPVHPLFSSSQGALIVWRLSDIKRPSRVLVCQSRVTCCCFAPTKPFLVFAGTVDGGVQVWDLREPATNHISATLFPDQDAFSIRPPSYSTDGIYTLAQSHLHPIVSILPLHKYDHKTVEKDQQTNSSFSNSFQLATIDSSGVFQLWVVIELKESAIDLDADLGRRIGSRVKLMGSNSFQMQHPDRHAFSREIEIYDCKPIYNQIDTFLVATDSGSVMHESRFRDRCHPNIYEPTVMNASPSFSLALPRSDKVASISINPHIPSLFLAGHASGMIALYSVHHRPALKVWDTINAPIQYIEWSSHRSAVFVVLDSTGTISVFDLIENDQDARMTVPASDLSPTGNIPCRIAFSPTDVSATSKVSLDNLRAVSSHGATIIVGFDNGSVSVHSVDTEYAEMAIDEEKTMEEYIQELVDCIVLKWK</sequence>
<dbReference type="GO" id="GO:0045503">
    <property type="term" value="F:dynein light chain binding"/>
    <property type="evidence" value="ECO:0000318"/>
    <property type="project" value="GO_Central"/>
</dbReference>
<dbReference type="GO" id="GO:0042073">
    <property type="term" value="P:intraciliary transport"/>
    <property type="evidence" value="ECO:0007669"/>
    <property type="project" value="InterPro"/>
</dbReference>
<keyword evidence="4" id="KW-1185">Reference proteome</keyword>
<evidence type="ECO:0000256" key="2">
    <source>
        <dbReference type="SAM" id="MobiDB-lite"/>
    </source>
</evidence>
<keyword evidence="1" id="KW-0175">Coiled coil</keyword>
<dbReference type="SMART" id="SM00320">
    <property type="entry name" value="WD40"/>
    <property type="match status" value="3"/>
</dbReference>
<dbReference type="GO" id="GO:0005868">
    <property type="term" value="C:cytoplasmic dynein complex"/>
    <property type="evidence" value="ECO:0000318"/>
    <property type="project" value="GO_Central"/>
</dbReference>
<dbReference type="Proteomes" id="UP000007241">
    <property type="component" value="Unassembled WGS sequence"/>
</dbReference>
<organism evidence="3 4">
    <name type="scientific">Batrachochytrium dendrobatidis (strain JAM81 / FGSC 10211)</name>
    <name type="common">Frog chytrid fungus</name>
    <dbReference type="NCBI Taxonomy" id="684364"/>
    <lineage>
        <taxon>Eukaryota</taxon>
        <taxon>Fungi</taxon>
        <taxon>Fungi incertae sedis</taxon>
        <taxon>Chytridiomycota</taxon>
        <taxon>Chytridiomycota incertae sedis</taxon>
        <taxon>Chytridiomycetes</taxon>
        <taxon>Rhizophydiales</taxon>
        <taxon>Rhizophydiales incertae sedis</taxon>
        <taxon>Batrachochytrium</taxon>
    </lineage>
</organism>
<dbReference type="InterPro" id="IPR042505">
    <property type="entry name" value="DYNC2I1"/>
</dbReference>
<name>F4NT34_BATDJ</name>
<dbReference type="STRING" id="684364.F4NT34"/>
<dbReference type="GO" id="GO:0045504">
    <property type="term" value="F:dynein heavy chain binding"/>
    <property type="evidence" value="ECO:0000318"/>
    <property type="project" value="GO_Central"/>
</dbReference>
<dbReference type="HOGENOM" id="CLU_010610_0_0_1"/>
<dbReference type="GeneID" id="18242112"/>
<dbReference type="GO" id="GO:0010970">
    <property type="term" value="P:transport along microtubule"/>
    <property type="evidence" value="ECO:0000318"/>
    <property type="project" value="GO_Central"/>
</dbReference>
<dbReference type="OMA" id="ILNMWVV"/>
<dbReference type="GO" id="GO:0005929">
    <property type="term" value="C:cilium"/>
    <property type="evidence" value="ECO:0007669"/>
    <property type="project" value="GOC"/>
</dbReference>
<dbReference type="Gene3D" id="2.130.10.10">
    <property type="entry name" value="YVTN repeat-like/Quinoprotein amine dehydrogenase"/>
    <property type="match status" value="2"/>
</dbReference>
<dbReference type="EMBL" id="GL882879">
    <property type="protein sequence ID" value="EGF83869.1"/>
    <property type="molecule type" value="Genomic_DNA"/>
</dbReference>
<dbReference type="PANTHER" id="PTHR16022:SF0">
    <property type="entry name" value="CYTOPLASMIC DYNEIN 2 INTERMEDIATE CHAIN 1"/>
    <property type="match status" value="1"/>
</dbReference>
<dbReference type="RefSeq" id="XP_006676254.1">
    <property type="nucleotide sequence ID" value="XM_006676191.1"/>
</dbReference>
<dbReference type="InterPro" id="IPR036322">
    <property type="entry name" value="WD40_repeat_dom_sf"/>
</dbReference>
<dbReference type="InParanoid" id="F4NT34"/>
<gene>
    <name evidence="3" type="ORF">BATDEDRAFT_85562</name>
</gene>
<evidence type="ECO:0000313" key="3">
    <source>
        <dbReference type="EMBL" id="EGF83869.1"/>
    </source>
</evidence>
<accession>F4NT34</accession>
<evidence type="ECO:0000256" key="1">
    <source>
        <dbReference type="SAM" id="Coils"/>
    </source>
</evidence>